<gene>
    <name evidence="9" type="ORF">METZ01_LOCUS179077</name>
</gene>
<comment type="similarity">
    <text evidence="2">Belongs to the cytochrome c oxidase subunit 3 family.</text>
</comment>
<dbReference type="SUPFAM" id="SSF81452">
    <property type="entry name" value="Cytochrome c oxidase subunit III-like"/>
    <property type="match status" value="1"/>
</dbReference>
<keyword evidence="4 7" id="KW-0812">Transmembrane</keyword>
<evidence type="ECO:0000313" key="9">
    <source>
        <dbReference type="EMBL" id="SVB26223.1"/>
    </source>
</evidence>
<keyword evidence="5 7" id="KW-1133">Transmembrane helix</keyword>
<dbReference type="InterPro" id="IPR000298">
    <property type="entry name" value="Cyt_c_oxidase-like_su3"/>
</dbReference>
<organism evidence="9">
    <name type="scientific">marine metagenome</name>
    <dbReference type="NCBI Taxonomy" id="408172"/>
    <lineage>
        <taxon>unclassified sequences</taxon>
        <taxon>metagenomes</taxon>
        <taxon>ecological metagenomes</taxon>
    </lineage>
</organism>
<dbReference type="InterPro" id="IPR024791">
    <property type="entry name" value="Cyt_c/ubiquinol_Oxase_su3"/>
</dbReference>
<evidence type="ECO:0000256" key="5">
    <source>
        <dbReference type="ARBA" id="ARBA00022989"/>
    </source>
</evidence>
<feature type="transmembrane region" description="Helical" evidence="7">
    <location>
        <begin position="67"/>
        <end position="87"/>
    </location>
</feature>
<dbReference type="PANTHER" id="PTHR11403:SF2">
    <property type="entry name" value="CYTOCHROME BO(3) UBIQUINOL OXIDASE SUBUNIT 3"/>
    <property type="match status" value="1"/>
</dbReference>
<keyword evidence="6 7" id="KW-0472">Membrane</keyword>
<evidence type="ECO:0000256" key="2">
    <source>
        <dbReference type="ARBA" id="ARBA00010581"/>
    </source>
</evidence>
<comment type="subcellular location">
    <subcellularLocation>
        <location evidence="1">Cell membrane</location>
        <topology evidence="1">Multi-pass membrane protein</topology>
    </subcellularLocation>
</comment>
<dbReference type="PROSITE" id="PS50253">
    <property type="entry name" value="COX3"/>
    <property type="match status" value="1"/>
</dbReference>
<evidence type="ECO:0000256" key="6">
    <source>
        <dbReference type="ARBA" id="ARBA00023136"/>
    </source>
</evidence>
<feature type="non-terminal residue" evidence="9">
    <location>
        <position position="131"/>
    </location>
</feature>
<accession>A0A382CLP9</accession>
<dbReference type="GO" id="GO:0005886">
    <property type="term" value="C:plasma membrane"/>
    <property type="evidence" value="ECO:0007669"/>
    <property type="project" value="UniProtKB-SubCell"/>
</dbReference>
<evidence type="ECO:0000259" key="8">
    <source>
        <dbReference type="PROSITE" id="PS50253"/>
    </source>
</evidence>
<evidence type="ECO:0000256" key="4">
    <source>
        <dbReference type="ARBA" id="ARBA00022692"/>
    </source>
</evidence>
<sequence>MSTNVTIQHGEEINNSTGVSAKKLLMWTFLGSDVMFFGTFIATFMAYRNKSLVGPYPEDTLNIPITSVSTFVLLMSSLGIVLALHYLKEARMGLAKFWLLMVIIMGIGFIGFQIYEFSHFANMGMTPQVNL</sequence>
<feature type="domain" description="Heme-copper oxidase subunit III family profile" evidence="8">
    <location>
        <begin position="1"/>
        <end position="131"/>
    </location>
</feature>
<proteinExistence type="inferred from homology"/>
<dbReference type="PANTHER" id="PTHR11403">
    <property type="entry name" value="CYTOCHROME C OXIDASE SUBUNIT III"/>
    <property type="match status" value="1"/>
</dbReference>
<reference evidence="9" key="1">
    <citation type="submission" date="2018-05" db="EMBL/GenBank/DDBJ databases">
        <authorList>
            <person name="Lanie J.A."/>
            <person name="Ng W.-L."/>
            <person name="Kazmierczak K.M."/>
            <person name="Andrzejewski T.M."/>
            <person name="Davidsen T.M."/>
            <person name="Wayne K.J."/>
            <person name="Tettelin H."/>
            <person name="Glass J.I."/>
            <person name="Rusch D."/>
            <person name="Podicherti R."/>
            <person name="Tsui H.-C.T."/>
            <person name="Winkler M.E."/>
        </authorList>
    </citation>
    <scope>NUCLEOTIDE SEQUENCE</scope>
</reference>
<dbReference type="AlphaFoldDB" id="A0A382CLP9"/>
<evidence type="ECO:0000256" key="1">
    <source>
        <dbReference type="ARBA" id="ARBA00004651"/>
    </source>
</evidence>
<keyword evidence="3" id="KW-1003">Cell membrane</keyword>
<dbReference type="GO" id="GO:0004129">
    <property type="term" value="F:cytochrome-c oxidase activity"/>
    <property type="evidence" value="ECO:0007669"/>
    <property type="project" value="InterPro"/>
</dbReference>
<protein>
    <recommendedName>
        <fullName evidence="8">Heme-copper oxidase subunit III family profile domain-containing protein</fullName>
    </recommendedName>
</protein>
<evidence type="ECO:0000256" key="3">
    <source>
        <dbReference type="ARBA" id="ARBA00022475"/>
    </source>
</evidence>
<dbReference type="EMBL" id="UINC01034806">
    <property type="protein sequence ID" value="SVB26223.1"/>
    <property type="molecule type" value="Genomic_DNA"/>
</dbReference>
<dbReference type="GO" id="GO:0019646">
    <property type="term" value="P:aerobic electron transport chain"/>
    <property type="evidence" value="ECO:0007669"/>
    <property type="project" value="InterPro"/>
</dbReference>
<dbReference type="InterPro" id="IPR013833">
    <property type="entry name" value="Cyt_c_oxidase_su3_a-hlx"/>
</dbReference>
<dbReference type="InterPro" id="IPR035973">
    <property type="entry name" value="Cyt_c_oxidase_su3-like_sf"/>
</dbReference>
<feature type="transmembrane region" description="Helical" evidence="7">
    <location>
        <begin position="24"/>
        <end position="47"/>
    </location>
</feature>
<name>A0A382CLP9_9ZZZZ</name>
<feature type="transmembrane region" description="Helical" evidence="7">
    <location>
        <begin position="94"/>
        <end position="115"/>
    </location>
</feature>
<dbReference type="Gene3D" id="1.20.120.80">
    <property type="entry name" value="Cytochrome c oxidase, subunit III, four-helix bundle"/>
    <property type="match status" value="1"/>
</dbReference>
<evidence type="ECO:0000256" key="7">
    <source>
        <dbReference type="SAM" id="Phobius"/>
    </source>
</evidence>